<sequence length="389" mass="41707">MAWADNYRVGVNDLLSVQMTSWDQVNSVIIDMPGVSGSFPVDADGDITLALAGQVVAQGSTTAEIARAVEAAMTPYVGIGRTLKVGVSVEVYAPIYVTGQTETPGAYEYTPGLTILQAVSLSGGLAGVTPTEGEERNFLTARGTINVLQNELVFLTAQRDRIVIELGQATDFAQAETDVASTAQAAELAILQARNARYDYEITSRSSARVSLEEALQVLEEKLATNRSQLDAGLAELRRAEDLAEQGLVTPIRVFERATYINELESRLLDIERSILLARQELQGHERAEGQLLATREEENAMALQQVETSIAETEAQLTAQYDLLSASAGQVIGQGPNLDPLTAEVTYRVTRVRGDGGTFAGDPSTPLMPGDVVEVVYENPASSITPSN</sequence>
<keyword evidence="1" id="KW-0732">Signal</keyword>
<dbReference type="Pfam" id="PF02563">
    <property type="entry name" value="Poly_export"/>
    <property type="match status" value="1"/>
</dbReference>
<name>A0ABS9CT51_9RHOB</name>
<accession>A0ABS9CT51</accession>
<feature type="domain" description="Polysaccharide export protein N-terminal" evidence="2">
    <location>
        <begin position="5"/>
        <end position="77"/>
    </location>
</feature>
<dbReference type="PANTHER" id="PTHR33619">
    <property type="entry name" value="POLYSACCHARIDE EXPORT PROTEIN GFCE-RELATED"/>
    <property type="match status" value="1"/>
</dbReference>
<proteinExistence type="predicted"/>
<gene>
    <name evidence="3" type="ORF">L0664_05055</name>
</gene>
<dbReference type="PANTHER" id="PTHR33619:SF3">
    <property type="entry name" value="POLYSACCHARIDE EXPORT PROTEIN GFCE-RELATED"/>
    <property type="match status" value="1"/>
</dbReference>
<comment type="caution">
    <text evidence="3">The sequence shown here is derived from an EMBL/GenBank/DDBJ whole genome shotgun (WGS) entry which is preliminary data.</text>
</comment>
<evidence type="ECO:0000259" key="2">
    <source>
        <dbReference type="Pfam" id="PF02563"/>
    </source>
</evidence>
<evidence type="ECO:0000313" key="3">
    <source>
        <dbReference type="EMBL" id="MCF2870428.1"/>
    </source>
</evidence>
<dbReference type="EMBL" id="JAKGAQ010000001">
    <property type="protein sequence ID" value="MCF2870428.1"/>
    <property type="molecule type" value="Genomic_DNA"/>
</dbReference>
<organism evidence="3 4">
    <name type="scientific">Octadecabacter dasysiphoniae</name>
    <dbReference type="NCBI Taxonomy" id="2909341"/>
    <lineage>
        <taxon>Bacteria</taxon>
        <taxon>Pseudomonadati</taxon>
        <taxon>Pseudomonadota</taxon>
        <taxon>Alphaproteobacteria</taxon>
        <taxon>Rhodobacterales</taxon>
        <taxon>Roseobacteraceae</taxon>
        <taxon>Octadecabacter</taxon>
    </lineage>
</organism>
<evidence type="ECO:0000256" key="1">
    <source>
        <dbReference type="ARBA" id="ARBA00022729"/>
    </source>
</evidence>
<dbReference type="Gene3D" id="3.30.1950.10">
    <property type="entry name" value="wza like domain"/>
    <property type="match status" value="1"/>
</dbReference>
<reference evidence="3 4" key="1">
    <citation type="submission" date="2022-01" db="EMBL/GenBank/DDBJ databases">
        <title>Octadecabacter sp. nov., isolated from a marine alga.</title>
        <authorList>
            <person name="Jin M.S."/>
            <person name="Kim H.M."/>
            <person name="Han D.M."/>
            <person name="Jung J.J."/>
            <person name="Jeon C.O."/>
        </authorList>
    </citation>
    <scope>NUCLEOTIDE SEQUENCE [LARGE SCALE GENOMIC DNA]</scope>
    <source>
        <strain evidence="3 4">G9-8</strain>
    </source>
</reference>
<keyword evidence="4" id="KW-1185">Reference proteome</keyword>
<dbReference type="InterPro" id="IPR003715">
    <property type="entry name" value="Poly_export_N"/>
</dbReference>
<dbReference type="InterPro" id="IPR049712">
    <property type="entry name" value="Poly_export"/>
</dbReference>
<evidence type="ECO:0000313" key="4">
    <source>
        <dbReference type="Proteomes" id="UP001200557"/>
    </source>
</evidence>
<dbReference type="RefSeq" id="WP_235224529.1">
    <property type="nucleotide sequence ID" value="NZ_JAKGAQ010000001.1"/>
</dbReference>
<protein>
    <submittedName>
        <fullName evidence="3">Polysaccharide biosynthesis/export family protein</fullName>
    </submittedName>
</protein>
<dbReference type="Proteomes" id="UP001200557">
    <property type="component" value="Unassembled WGS sequence"/>
</dbReference>